<evidence type="ECO:0000313" key="19">
    <source>
        <dbReference type="Proteomes" id="UP000245884"/>
    </source>
</evidence>
<dbReference type="PIRSF" id="PIRSF038074">
    <property type="entry name" value="Peroxisome_assembly_p12"/>
    <property type="match status" value="1"/>
</dbReference>
<comment type="similarity">
    <text evidence="3">Belongs to the pex2/pex10/pex12 family.</text>
</comment>
<sequence>MNDALDAATGSTSALSSDPARPSFFELIAQDQLRSLLSPAVRYTLSVLAQRYPRYLLRVFNRFDEVWALLMFGVERHYLRTWGASFAENFYMLRRRARPGLTGARLPPRRHKERLSEWQIYASLFFLVGLPYIQAKAHDWWERNGGGVDEDLFDDDGAQAEHDDGSSTGPRFTGSFDSTSSHATLRSRISSLLSSLKPRAVRAYPYASSWWHLFLLTYNVRYLFARTPFWRPWLSLLNLEIRRVAPGDYPASIPLLPPDLPNPLRSPRDFTFRMIRAGPYMAAESLKYLLPASIFAFKFLEWWYSSENTQRRGGGGGGSGQSSGGEGGITPRFGAPAVLMPSLKGVLYRREEGYKAPEVTVEMSDDNDGAAALLHNSCPLCGTTPMNNPALLPTGYAFCYTCANRYVEEHGRCPVTRMVLRDGTDGIRRVLG</sequence>
<protein>
    <recommendedName>
        <fullName evidence="4">Peroxisome assembly protein 12</fullName>
    </recommendedName>
    <alternativeName>
        <fullName evidence="14">Peroxin-12</fullName>
    </alternativeName>
</protein>
<dbReference type="InterPro" id="IPR006845">
    <property type="entry name" value="Pex_N"/>
</dbReference>
<keyword evidence="13" id="KW-0576">Peroxisome</keyword>
<reference evidence="18 19" key="1">
    <citation type="journal article" date="2018" name="Mol. Biol. Evol.">
        <title>Broad Genomic Sampling Reveals a Smut Pathogenic Ancestry of the Fungal Clade Ustilaginomycotina.</title>
        <authorList>
            <person name="Kijpornyongpan T."/>
            <person name="Mondo S.J."/>
            <person name="Barry K."/>
            <person name="Sandor L."/>
            <person name="Lee J."/>
            <person name="Lipzen A."/>
            <person name="Pangilinan J."/>
            <person name="LaButti K."/>
            <person name="Hainaut M."/>
            <person name="Henrissat B."/>
            <person name="Grigoriev I.V."/>
            <person name="Spatafora J.W."/>
            <person name="Aime M.C."/>
        </authorList>
    </citation>
    <scope>NUCLEOTIDE SEQUENCE [LARGE SCALE GENOMIC DNA]</scope>
    <source>
        <strain evidence="18 19">MCA 5214</strain>
    </source>
</reference>
<evidence type="ECO:0000256" key="5">
    <source>
        <dbReference type="ARBA" id="ARBA00022448"/>
    </source>
</evidence>
<evidence type="ECO:0000256" key="2">
    <source>
        <dbReference type="ARBA" id="ARBA00004906"/>
    </source>
</evidence>
<name>A0A316UPL8_9BASI</name>
<dbReference type="GO" id="GO:1990429">
    <property type="term" value="C:peroxisomal importomer complex"/>
    <property type="evidence" value="ECO:0007669"/>
    <property type="project" value="TreeGrafter"/>
</dbReference>
<dbReference type="PANTHER" id="PTHR12888">
    <property type="entry name" value="PEROXISOME ASSEMBLY PROTEIN 12 PEROXIN-12"/>
    <property type="match status" value="1"/>
</dbReference>
<evidence type="ECO:0000256" key="16">
    <source>
        <dbReference type="SAM" id="MobiDB-lite"/>
    </source>
</evidence>
<evidence type="ECO:0000256" key="11">
    <source>
        <dbReference type="ARBA" id="ARBA00022989"/>
    </source>
</evidence>
<keyword evidence="9" id="KW-0862">Zinc</keyword>
<evidence type="ECO:0000256" key="6">
    <source>
        <dbReference type="ARBA" id="ARBA00022692"/>
    </source>
</evidence>
<dbReference type="GO" id="GO:0006513">
    <property type="term" value="P:protein monoubiquitination"/>
    <property type="evidence" value="ECO:0007669"/>
    <property type="project" value="TreeGrafter"/>
</dbReference>
<dbReference type="InterPro" id="IPR001841">
    <property type="entry name" value="Znf_RING"/>
</dbReference>
<dbReference type="InterPro" id="IPR017375">
    <property type="entry name" value="PEX12"/>
</dbReference>
<dbReference type="PANTHER" id="PTHR12888:SF0">
    <property type="entry name" value="PEROXISOME ASSEMBLY PROTEIN 12"/>
    <property type="match status" value="1"/>
</dbReference>
<evidence type="ECO:0000256" key="12">
    <source>
        <dbReference type="ARBA" id="ARBA00023136"/>
    </source>
</evidence>
<dbReference type="Gene3D" id="3.30.40.10">
    <property type="entry name" value="Zinc/RING finger domain, C3HC4 (zinc finger)"/>
    <property type="match status" value="1"/>
</dbReference>
<dbReference type="STRING" id="1569628.A0A316UPL8"/>
<keyword evidence="10" id="KW-0653">Protein transport</keyword>
<evidence type="ECO:0000256" key="4">
    <source>
        <dbReference type="ARBA" id="ARBA00018980"/>
    </source>
</evidence>
<comment type="subcellular location">
    <subcellularLocation>
        <location evidence="1">Peroxisome membrane</location>
        <topology evidence="1">Multi-pass membrane protein</topology>
    </subcellularLocation>
</comment>
<organism evidence="18 19">
    <name type="scientific">Jaminaea rosea</name>
    <dbReference type="NCBI Taxonomy" id="1569628"/>
    <lineage>
        <taxon>Eukaryota</taxon>
        <taxon>Fungi</taxon>
        <taxon>Dikarya</taxon>
        <taxon>Basidiomycota</taxon>
        <taxon>Ustilaginomycotina</taxon>
        <taxon>Exobasidiomycetes</taxon>
        <taxon>Microstromatales</taxon>
        <taxon>Microstromatales incertae sedis</taxon>
        <taxon>Jaminaea</taxon>
    </lineage>
</organism>
<dbReference type="EMBL" id="KZ819669">
    <property type="protein sequence ID" value="PWN27246.1"/>
    <property type="molecule type" value="Genomic_DNA"/>
</dbReference>
<comment type="pathway">
    <text evidence="2">Protein modification; protein ubiquitination.</text>
</comment>
<keyword evidence="12" id="KW-0472">Membrane</keyword>
<dbReference type="SUPFAM" id="SSF57850">
    <property type="entry name" value="RING/U-box"/>
    <property type="match status" value="1"/>
</dbReference>
<dbReference type="CDD" id="cd16451">
    <property type="entry name" value="mRING_PEX12"/>
    <property type="match status" value="1"/>
</dbReference>
<dbReference type="GeneID" id="37025678"/>
<gene>
    <name evidence="18" type="ORF">BDZ90DRAFT_188854</name>
</gene>
<evidence type="ECO:0000256" key="15">
    <source>
        <dbReference type="ARBA" id="ARBA00034505"/>
    </source>
</evidence>
<keyword evidence="11" id="KW-1133">Transmembrane helix</keyword>
<evidence type="ECO:0000256" key="14">
    <source>
        <dbReference type="ARBA" id="ARBA00029692"/>
    </source>
</evidence>
<accession>A0A316UPL8</accession>
<dbReference type="RefSeq" id="XP_025361858.1">
    <property type="nucleotide sequence ID" value="XM_025503855.1"/>
</dbReference>
<dbReference type="InterPro" id="IPR013083">
    <property type="entry name" value="Znf_RING/FYVE/PHD"/>
</dbReference>
<dbReference type="AlphaFoldDB" id="A0A316UPL8"/>
<keyword evidence="5" id="KW-0813">Transport</keyword>
<dbReference type="GO" id="GO:0005778">
    <property type="term" value="C:peroxisomal membrane"/>
    <property type="evidence" value="ECO:0007669"/>
    <property type="project" value="UniProtKB-SubCell"/>
</dbReference>
<dbReference type="Proteomes" id="UP000245884">
    <property type="component" value="Unassembled WGS sequence"/>
</dbReference>
<evidence type="ECO:0000256" key="1">
    <source>
        <dbReference type="ARBA" id="ARBA00004585"/>
    </source>
</evidence>
<keyword evidence="6" id="KW-0812">Transmembrane</keyword>
<feature type="region of interest" description="Disordered" evidence="16">
    <location>
        <begin position="152"/>
        <end position="173"/>
    </location>
</feature>
<keyword evidence="8" id="KW-0863">Zinc-finger</keyword>
<dbReference type="Pfam" id="PF04757">
    <property type="entry name" value="Pex2_Pex12"/>
    <property type="match status" value="1"/>
</dbReference>
<dbReference type="GO" id="GO:0004842">
    <property type="term" value="F:ubiquitin-protein transferase activity"/>
    <property type="evidence" value="ECO:0007669"/>
    <property type="project" value="TreeGrafter"/>
</dbReference>
<proteinExistence type="inferred from homology"/>
<feature type="domain" description="RING-type" evidence="17">
    <location>
        <begin position="378"/>
        <end position="416"/>
    </location>
</feature>
<dbReference type="SMART" id="SM00184">
    <property type="entry name" value="RING"/>
    <property type="match status" value="1"/>
</dbReference>
<evidence type="ECO:0000256" key="13">
    <source>
        <dbReference type="ARBA" id="ARBA00023140"/>
    </source>
</evidence>
<dbReference type="GO" id="GO:0016562">
    <property type="term" value="P:protein import into peroxisome matrix, receptor recycling"/>
    <property type="evidence" value="ECO:0007669"/>
    <property type="project" value="UniProtKB-ARBA"/>
</dbReference>
<evidence type="ECO:0000256" key="8">
    <source>
        <dbReference type="ARBA" id="ARBA00022771"/>
    </source>
</evidence>
<evidence type="ECO:0000256" key="9">
    <source>
        <dbReference type="ARBA" id="ARBA00022833"/>
    </source>
</evidence>
<evidence type="ECO:0000256" key="3">
    <source>
        <dbReference type="ARBA" id="ARBA00008704"/>
    </source>
</evidence>
<keyword evidence="7" id="KW-0479">Metal-binding</keyword>
<evidence type="ECO:0000256" key="10">
    <source>
        <dbReference type="ARBA" id="ARBA00022927"/>
    </source>
</evidence>
<keyword evidence="19" id="KW-1185">Reference proteome</keyword>
<evidence type="ECO:0000313" key="18">
    <source>
        <dbReference type="EMBL" id="PWN27246.1"/>
    </source>
</evidence>
<evidence type="ECO:0000256" key="7">
    <source>
        <dbReference type="ARBA" id="ARBA00022723"/>
    </source>
</evidence>
<dbReference type="OrthoDB" id="107372at2759"/>
<dbReference type="GO" id="GO:0008270">
    <property type="term" value="F:zinc ion binding"/>
    <property type="evidence" value="ECO:0007669"/>
    <property type="project" value="UniProtKB-KW"/>
</dbReference>
<comment type="subunit">
    <text evidence="15">Component of the PEX2-PEX10-PEX12 retrotranslocation channel, composed of PEX2, PEX10 and PEX12.</text>
</comment>
<evidence type="ECO:0000259" key="17">
    <source>
        <dbReference type="SMART" id="SM00184"/>
    </source>
</evidence>